<keyword evidence="2" id="KW-1185">Reference proteome</keyword>
<protein>
    <recommendedName>
        <fullName evidence="3">Transcriptional regulator</fullName>
    </recommendedName>
</protein>
<dbReference type="Gene3D" id="1.25.40.10">
    <property type="entry name" value="Tetratricopeptide repeat domain"/>
    <property type="match status" value="1"/>
</dbReference>
<reference evidence="1 2" key="1">
    <citation type="submission" date="2023-08" db="EMBL/GenBank/DDBJ databases">
        <title>Phytohabitans sansha sp. nov., isolated from marine sediment.</title>
        <authorList>
            <person name="Zhao Y."/>
            <person name="Yi K."/>
        </authorList>
    </citation>
    <scope>NUCLEOTIDE SEQUENCE [LARGE SCALE GENOMIC DNA]</scope>
    <source>
        <strain evidence="1 2">ZYX-F-186</strain>
    </source>
</reference>
<organism evidence="1 2">
    <name type="scientific">Phytohabitans maris</name>
    <dbReference type="NCBI Taxonomy" id="3071409"/>
    <lineage>
        <taxon>Bacteria</taxon>
        <taxon>Bacillati</taxon>
        <taxon>Actinomycetota</taxon>
        <taxon>Actinomycetes</taxon>
        <taxon>Micromonosporales</taxon>
        <taxon>Micromonosporaceae</taxon>
    </lineage>
</organism>
<dbReference type="RefSeq" id="WP_308717987.1">
    <property type="nucleotide sequence ID" value="NZ_JAVHUY010000062.1"/>
</dbReference>
<name>A0ABU0ZUN1_9ACTN</name>
<dbReference type="SUPFAM" id="SSF48452">
    <property type="entry name" value="TPR-like"/>
    <property type="match status" value="1"/>
</dbReference>
<evidence type="ECO:0008006" key="3">
    <source>
        <dbReference type="Google" id="ProtNLM"/>
    </source>
</evidence>
<evidence type="ECO:0000313" key="2">
    <source>
        <dbReference type="Proteomes" id="UP001230908"/>
    </source>
</evidence>
<gene>
    <name evidence="1" type="ORF">RB614_40250</name>
</gene>
<dbReference type="Proteomes" id="UP001230908">
    <property type="component" value="Unassembled WGS sequence"/>
</dbReference>
<sequence>MAKVLRVEVEALTGVPWQYAPNGGTVAGGLGEVRRFFSQFDNLFPAASVEPVDLAVMRAEVVGAHQAYQAARYDEVIAGLPGLLGASDVLHRSAVGDIRRDALLEYVSAYAVAAKLLTKMGAGDLALLAADRCATAAVDADSLAARGMAAYQVVCALLRSDRPEDAESLAVRMAVEIQRHTKRDAPTLVSVAGALWLIAAVIASRRTDRAEALRRLDLADQLADMLGEDGNFAWTAFGATNVAIHRVSVAAELGDPAEALRLAEPVDPERLPAGLNSRRAQVHLDLAWAHAQRKRDAEALLQLMEAEQLAPESVRYNVIVRELVREMLGRQRHGVKSSALHGLAVQAGVLD</sequence>
<comment type="caution">
    <text evidence="1">The sequence shown here is derived from an EMBL/GenBank/DDBJ whole genome shotgun (WGS) entry which is preliminary data.</text>
</comment>
<accession>A0ABU0ZUN1</accession>
<dbReference type="EMBL" id="JAVHUY010000062">
    <property type="protein sequence ID" value="MDQ7910744.1"/>
    <property type="molecule type" value="Genomic_DNA"/>
</dbReference>
<proteinExistence type="predicted"/>
<dbReference type="InterPro" id="IPR011990">
    <property type="entry name" value="TPR-like_helical_dom_sf"/>
</dbReference>
<evidence type="ECO:0000313" key="1">
    <source>
        <dbReference type="EMBL" id="MDQ7910744.1"/>
    </source>
</evidence>